<evidence type="ECO:0000256" key="2">
    <source>
        <dbReference type="ARBA" id="ARBA00022833"/>
    </source>
</evidence>
<evidence type="ECO:0000259" key="5">
    <source>
        <dbReference type="PROSITE" id="PS50089"/>
    </source>
</evidence>
<evidence type="ECO:0000313" key="7">
    <source>
        <dbReference type="Proteomes" id="UP000298663"/>
    </source>
</evidence>
<dbReference type="GO" id="GO:0008270">
    <property type="term" value="F:zinc ion binding"/>
    <property type="evidence" value="ECO:0007669"/>
    <property type="project" value="UniProtKB-KW"/>
</dbReference>
<gene>
    <name evidence="6" type="ORF">L596_012103</name>
</gene>
<reference evidence="6 7" key="2">
    <citation type="journal article" date="2019" name="G3 (Bethesda)">
        <title>Hybrid Assembly of the Genome of the Entomopathogenic Nematode Steinernema carpocapsae Identifies the X-Chromosome.</title>
        <authorList>
            <person name="Serra L."/>
            <person name="Macchietto M."/>
            <person name="Macias-Munoz A."/>
            <person name="McGill C.J."/>
            <person name="Rodriguez I.M."/>
            <person name="Rodriguez B."/>
            <person name="Murad R."/>
            <person name="Mortazavi A."/>
        </authorList>
    </citation>
    <scope>NUCLEOTIDE SEQUENCE [LARGE SCALE GENOMIC DNA]</scope>
    <source>
        <strain evidence="6 7">ALL</strain>
    </source>
</reference>
<comment type="caution">
    <text evidence="6">The sequence shown here is derived from an EMBL/GenBank/DDBJ whole genome shotgun (WGS) entry which is preliminary data.</text>
</comment>
<evidence type="ECO:0000256" key="4">
    <source>
        <dbReference type="SAM" id="SignalP"/>
    </source>
</evidence>
<feature type="domain" description="RING-type" evidence="5">
    <location>
        <begin position="8"/>
        <end position="49"/>
    </location>
</feature>
<protein>
    <recommendedName>
        <fullName evidence="5">RING-type domain-containing protein</fullName>
    </recommendedName>
</protein>
<dbReference type="Proteomes" id="UP000298663">
    <property type="component" value="Unassembled WGS sequence"/>
</dbReference>
<dbReference type="SUPFAM" id="SSF57850">
    <property type="entry name" value="RING/U-box"/>
    <property type="match status" value="1"/>
</dbReference>
<evidence type="ECO:0000256" key="1">
    <source>
        <dbReference type="ARBA" id="ARBA00022771"/>
    </source>
</evidence>
<evidence type="ECO:0000256" key="3">
    <source>
        <dbReference type="PROSITE-ProRule" id="PRU00175"/>
    </source>
</evidence>
<dbReference type="OrthoDB" id="6105938at2759"/>
<dbReference type="SMART" id="SM00184">
    <property type="entry name" value="RING"/>
    <property type="match status" value="1"/>
</dbReference>
<feature type="chain" id="PRO_5020420212" description="RING-type domain-containing protein" evidence="4">
    <location>
        <begin position="24"/>
        <end position="115"/>
    </location>
</feature>
<dbReference type="AlphaFoldDB" id="A0A4U5NWU7"/>
<organism evidence="6 7">
    <name type="scientific">Steinernema carpocapsae</name>
    <name type="common">Entomopathogenic nematode</name>
    <dbReference type="NCBI Taxonomy" id="34508"/>
    <lineage>
        <taxon>Eukaryota</taxon>
        <taxon>Metazoa</taxon>
        <taxon>Ecdysozoa</taxon>
        <taxon>Nematoda</taxon>
        <taxon>Chromadorea</taxon>
        <taxon>Rhabditida</taxon>
        <taxon>Tylenchina</taxon>
        <taxon>Panagrolaimomorpha</taxon>
        <taxon>Strongyloidoidea</taxon>
        <taxon>Steinernematidae</taxon>
        <taxon>Steinernema</taxon>
    </lineage>
</organism>
<dbReference type="Pfam" id="PF13639">
    <property type="entry name" value="zf-RING_2"/>
    <property type="match status" value="1"/>
</dbReference>
<name>A0A4U5NWU7_STECR</name>
<keyword evidence="1 3" id="KW-0863">Zinc-finger</keyword>
<dbReference type="Gene3D" id="3.30.40.10">
    <property type="entry name" value="Zinc/RING finger domain, C3HC4 (zinc finger)"/>
    <property type="match status" value="1"/>
</dbReference>
<keyword evidence="7" id="KW-1185">Reference proteome</keyword>
<keyword evidence="4" id="KW-0732">Signal</keyword>
<dbReference type="STRING" id="34508.A0A4U5NWU7"/>
<sequence>MSFEHFNCGICLDFLSACKLTLATNCGHVFHKECLEQSLAINPKCPSCRQAFSKARKVILLAASNPELQAELKRLEKLLEANENLKAKKTPSATLVKNENGDYIRSRNFGQAFLI</sequence>
<feature type="signal peptide" evidence="4">
    <location>
        <begin position="1"/>
        <end position="23"/>
    </location>
</feature>
<keyword evidence="1 3" id="KW-0479">Metal-binding</keyword>
<evidence type="ECO:0000313" key="6">
    <source>
        <dbReference type="EMBL" id="TKR87751.1"/>
    </source>
</evidence>
<dbReference type="PROSITE" id="PS50089">
    <property type="entry name" value="ZF_RING_2"/>
    <property type="match status" value="1"/>
</dbReference>
<keyword evidence="2" id="KW-0862">Zinc</keyword>
<dbReference type="InterPro" id="IPR013083">
    <property type="entry name" value="Znf_RING/FYVE/PHD"/>
</dbReference>
<dbReference type="InterPro" id="IPR001841">
    <property type="entry name" value="Znf_RING"/>
</dbReference>
<accession>A0A4U5NWU7</accession>
<reference evidence="6 7" key="1">
    <citation type="journal article" date="2015" name="Genome Biol.">
        <title>Comparative genomics of Steinernema reveals deeply conserved gene regulatory networks.</title>
        <authorList>
            <person name="Dillman A.R."/>
            <person name="Macchietto M."/>
            <person name="Porter C.F."/>
            <person name="Rogers A."/>
            <person name="Williams B."/>
            <person name="Antoshechkin I."/>
            <person name="Lee M.M."/>
            <person name="Goodwin Z."/>
            <person name="Lu X."/>
            <person name="Lewis E.E."/>
            <person name="Goodrich-Blair H."/>
            <person name="Stock S.P."/>
            <person name="Adams B.J."/>
            <person name="Sternberg P.W."/>
            <person name="Mortazavi A."/>
        </authorList>
    </citation>
    <scope>NUCLEOTIDE SEQUENCE [LARGE SCALE GENOMIC DNA]</scope>
    <source>
        <strain evidence="6 7">ALL</strain>
    </source>
</reference>
<dbReference type="EMBL" id="AZBU02000003">
    <property type="protein sequence ID" value="TKR87751.1"/>
    <property type="molecule type" value="Genomic_DNA"/>
</dbReference>
<proteinExistence type="predicted"/>